<proteinExistence type="predicted"/>
<organism evidence="1 2">
    <name type="scientific">Trifolium medium</name>
    <dbReference type="NCBI Taxonomy" id="97028"/>
    <lineage>
        <taxon>Eukaryota</taxon>
        <taxon>Viridiplantae</taxon>
        <taxon>Streptophyta</taxon>
        <taxon>Embryophyta</taxon>
        <taxon>Tracheophyta</taxon>
        <taxon>Spermatophyta</taxon>
        <taxon>Magnoliopsida</taxon>
        <taxon>eudicotyledons</taxon>
        <taxon>Gunneridae</taxon>
        <taxon>Pentapetalae</taxon>
        <taxon>rosids</taxon>
        <taxon>fabids</taxon>
        <taxon>Fabales</taxon>
        <taxon>Fabaceae</taxon>
        <taxon>Papilionoideae</taxon>
        <taxon>50 kb inversion clade</taxon>
        <taxon>NPAAA clade</taxon>
        <taxon>Hologalegina</taxon>
        <taxon>IRL clade</taxon>
        <taxon>Trifolieae</taxon>
        <taxon>Trifolium</taxon>
    </lineage>
</organism>
<reference evidence="1 2" key="1">
    <citation type="journal article" date="2018" name="Front. Plant Sci.">
        <title>Red Clover (Trifolium pratense) and Zigzag Clover (T. medium) - A Picture of Genomic Similarities and Differences.</title>
        <authorList>
            <person name="Dluhosova J."/>
            <person name="Istvanek J."/>
            <person name="Nedelnik J."/>
            <person name="Repkova J."/>
        </authorList>
    </citation>
    <scope>NUCLEOTIDE SEQUENCE [LARGE SCALE GENOMIC DNA]</scope>
    <source>
        <strain evidence="2">cv. 10/8</strain>
        <tissue evidence="1">Leaf</tissue>
    </source>
</reference>
<dbReference type="EMBL" id="LXQA010187836">
    <property type="protein sequence ID" value="MCI31533.1"/>
    <property type="molecule type" value="Genomic_DNA"/>
</dbReference>
<keyword evidence="2" id="KW-1185">Reference proteome</keyword>
<name>A0A392R4M9_9FABA</name>
<dbReference type="AlphaFoldDB" id="A0A392R4M9"/>
<accession>A0A392R4M9</accession>
<dbReference type="Proteomes" id="UP000265520">
    <property type="component" value="Unassembled WGS sequence"/>
</dbReference>
<protein>
    <submittedName>
        <fullName evidence="1">Uncharacterized protein</fullName>
    </submittedName>
</protein>
<evidence type="ECO:0000313" key="2">
    <source>
        <dbReference type="Proteomes" id="UP000265520"/>
    </source>
</evidence>
<sequence length="81" mass="9095">MSKTLVTSSLTNSAVPPPHQMKSVADWLKAMNRTQISKNKFRFPRTNLIPAMTHKYLAIAFLDLELSNSSIANTIPKFGEF</sequence>
<comment type="caution">
    <text evidence="1">The sequence shown here is derived from an EMBL/GenBank/DDBJ whole genome shotgun (WGS) entry which is preliminary data.</text>
</comment>
<evidence type="ECO:0000313" key="1">
    <source>
        <dbReference type="EMBL" id="MCI31533.1"/>
    </source>
</evidence>